<name>A0A6A6GH36_9PEZI</name>
<gene>
    <name evidence="1" type="ORF">BDZ85DRAFT_259520</name>
</gene>
<organism evidence="1 2">
    <name type="scientific">Elsinoe ampelina</name>
    <dbReference type="NCBI Taxonomy" id="302913"/>
    <lineage>
        <taxon>Eukaryota</taxon>
        <taxon>Fungi</taxon>
        <taxon>Dikarya</taxon>
        <taxon>Ascomycota</taxon>
        <taxon>Pezizomycotina</taxon>
        <taxon>Dothideomycetes</taxon>
        <taxon>Dothideomycetidae</taxon>
        <taxon>Myriangiales</taxon>
        <taxon>Elsinoaceae</taxon>
        <taxon>Elsinoe</taxon>
    </lineage>
</organism>
<dbReference type="AlphaFoldDB" id="A0A6A6GH36"/>
<dbReference type="EMBL" id="ML992504">
    <property type="protein sequence ID" value="KAF2225025.1"/>
    <property type="molecule type" value="Genomic_DNA"/>
</dbReference>
<dbReference type="Proteomes" id="UP000799538">
    <property type="component" value="Unassembled WGS sequence"/>
</dbReference>
<proteinExistence type="predicted"/>
<accession>A0A6A6GH36</accession>
<keyword evidence="2" id="KW-1185">Reference proteome</keyword>
<evidence type="ECO:0000313" key="2">
    <source>
        <dbReference type="Proteomes" id="UP000799538"/>
    </source>
</evidence>
<sequence>MIGQKPSHVRQIMPCTELDLVEGSGQHSKRPHSVQRRRALIAWLSESCSELQRAAHDWIQSG</sequence>
<evidence type="ECO:0000313" key="1">
    <source>
        <dbReference type="EMBL" id="KAF2225025.1"/>
    </source>
</evidence>
<protein>
    <submittedName>
        <fullName evidence="1">Uncharacterized protein</fullName>
    </submittedName>
</protein>
<reference evidence="2" key="1">
    <citation type="journal article" date="2020" name="Stud. Mycol.">
        <title>101 Dothideomycetes genomes: A test case for predicting lifestyles and emergence of pathogens.</title>
        <authorList>
            <person name="Haridas S."/>
            <person name="Albert R."/>
            <person name="Binder M."/>
            <person name="Bloem J."/>
            <person name="LaButti K."/>
            <person name="Salamov A."/>
            <person name="Andreopoulos B."/>
            <person name="Baker S."/>
            <person name="Barry K."/>
            <person name="Bills G."/>
            <person name="Bluhm B."/>
            <person name="Cannon C."/>
            <person name="Castanera R."/>
            <person name="Culley D."/>
            <person name="Daum C."/>
            <person name="Ezra D."/>
            <person name="Gonzalez J."/>
            <person name="Henrissat B."/>
            <person name="Kuo A."/>
            <person name="Liang C."/>
            <person name="Lipzen A."/>
            <person name="Lutzoni F."/>
            <person name="Magnuson J."/>
            <person name="Mondo S."/>
            <person name="Nolan M."/>
            <person name="Ohm R."/>
            <person name="Pangilinan J."/>
            <person name="Park H.-J."/>
            <person name="Ramirez L."/>
            <person name="Alfaro M."/>
            <person name="Sun H."/>
            <person name="Tritt A."/>
            <person name="Yoshinaga Y."/>
            <person name="Zwiers L.-H."/>
            <person name="Turgeon B."/>
            <person name="Goodwin S."/>
            <person name="Spatafora J."/>
            <person name="Crous P."/>
            <person name="Grigoriev I."/>
        </authorList>
    </citation>
    <scope>NUCLEOTIDE SEQUENCE [LARGE SCALE GENOMIC DNA]</scope>
    <source>
        <strain evidence="2">CECT 20119</strain>
    </source>
</reference>